<feature type="domain" description="Aminoglycoside phosphotransferase" evidence="1">
    <location>
        <begin position="41"/>
        <end position="186"/>
    </location>
</feature>
<sequence length="263" mass="30204">MTKIACNFDDLSQMGESKVTLVEYQGRTCIRKQGAHSVETGFYQFAASELKGVNTPKLVWLDQHDLYLEFIPRKVSLEQLVEHKSVFKQLSLIHQSDYQPTFPVKQHRWQLEDTEFALATLGLPDMCEEMVRSIQACSADLFVPSGLICGDSNDGNWGVRDSGELVLFDWERFGFGSPAIDLAPLVKGMGSLDDYLHIIEKYLFYNSSLSDRTLLKQLIIAKMWIAIEVTNLLKIRQKADAERYFNWYRTHLPIWLNTIENSL</sequence>
<reference evidence="3" key="1">
    <citation type="submission" date="2023-07" db="EMBL/GenBank/DDBJ databases">
        <title>Molecular identification of indigenous halophilic bacteria isolated from red sea cost, biodegradation of synthetic dyes and assessment of degraded metabolite toxicity.</title>
        <authorList>
            <person name="Chaieb K."/>
            <person name="Altayb H.N."/>
        </authorList>
    </citation>
    <scope>NUCLEOTIDE SEQUENCE [LARGE SCALE GENOMIC DNA]</scope>
    <source>
        <strain evidence="3">K20</strain>
    </source>
</reference>
<evidence type="ECO:0000313" key="2">
    <source>
        <dbReference type="EMBL" id="MCA2016750.1"/>
    </source>
</evidence>
<dbReference type="InterPro" id="IPR002575">
    <property type="entry name" value="Aminoglycoside_PTrfase"/>
</dbReference>
<dbReference type="Pfam" id="PF01636">
    <property type="entry name" value="APH"/>
    <property type="match status" value="1"/>
</dbReference>
<proteinExistence type="predicted"/>
<dbReference type="SUPFAM" id="SSF56112">
    <property type="entry name" value="Protein kinase-like (PK-like)"/>
    <property type="match status" value="1"/>
</dbReference>
<evidence type="ECO:0000259" key="1">
    <source>
        <dbReference type="Pfam" id="PF01636"/>
    </source>
</evidence>
<dbReference type="RefSeq" id="WP_225250679.1">
    <property type="nucleotide sequence ID" value="NZ_JAIWIU010000069.1"/>
</dbReference>
<organism evidence="2 3">
    <name type="scientific">Vibrio tritonius</name>
    <dbReference type="NCBI Taxonomy" id="1435069"/>
    <lineage>
        <taxon>Bacteria</taxon>
        <taxon>Pseudomonadati</taxon>
        <taxon>Pseudomonadota</taxon>
        <taxon>Gammaproteobacteria</taxon>
        <taxon>Vibrionales</taxon>
        <taxon>Vibrionaceae</taxon>
        <taxon>Vibrio</taxon>
    </lineage>
</organism>
<name>A0ABS7YM48_9VIBR</name>
<dbReference type="Gene3D" id="3.90.1200.10">
    <property type="match status" value="1"/>
</dbReference>
<keyword evidence="3" id="KW-1185">Reference proteome</keyword>
<evidence type="ECO:0000313" key="3">
    <source>
        <dbReference type="Proteomes" id="UP001199044"/>
    </source>
</evidence>
<dbReference type="Proteomes" id="UP001199044">
    <property type="component" value="Unassembled WGS sequence"/>
</dbReference>
<gene>
    <name evidence="2" type="ORF">LDJ79_11555</name>
</gene>
<dbReference type="InterPro" id="IPR011009">
    <property type="entry name" value="Kinase-like_dom_sf"/>
</dbReference>
<dbReference type="EMBL" id="JAIWIU010000069">
    <property type="protein sequence ID" value="MCA2016750.1"/>
    <property type="molecule type" value="Genomic_DNA"/>
</dbReference>
<comment type="caution">
    <text evidence="2">The sequence shown here is derived from an EMBL/GenBank/DDBJ whole genome shotgun (WGS) entry which is preliminary data.</text>
</comment>
<protein>
    <submittedName>
        <fullName evidence="2">Aminoglycoside phosphotransferase family protein</fullName>
    </submittedName>
</protein>
<accession>A0ABS7YM48</accession>